<proteinExistence type="predicted"/>
<reference evidence="2" key="1">
    <citation type="journal article" date="2021" name="Proc. Natl. Acad. Sci. U.S.A.">
        <title>Three genomes in the algal genus Volvox reveal the fate of a haploid sex-determining region after a transition to homothallism.</title>
        <authorList>
            <person name="Yamamoto K."/>
            <person name="Hamaji T."/>
            <person name="Kawai-Toyooka H."/>
            <person name="Matsuzaki R."/>
            <person name="Takahashi F."/>
            <person name="Nishimura Y."/>
            <person name="Kawachi M."/>
            <person name="Noguchi H."/>
            <person name="Minakuchi Y."/>
            <person name="Umen J.G."/>
            <person name="Toyoda A."/>
            <person name="Nozaki H."/>
        </authorList>
    </citation>
    <scope>NUCLEOTIDE SEQUENCE</scope>
    <source>
        <strain evidence="2">NIES-3785</strain>
    </source>
</reference>
<evidence type="ECO:0008006" key="4">
    <source>
        <dbReference type="Google" id="ProtNLM"/>
    </source>
</evidence>
<comment type="caution">
    <text evidence="2">The sequence shown here is derived from an EMBL/GenBank/DDBJ whole genome shotgun (WGS) entry which is preliminary data.</text>
</comment>
<evidence type="ECO:0000256" key="1">
    <source>
        <dbReference type="SAM" id="MobiDB-lite"/>
    </source>
</evidence>
<feature type="region of interest" description="Disordered" evidence="1">
    <location>
        <begin position="101"/>
        <end position="123"/>
    </location>
</feature>
<accession>A0A8J4LN85</accession>
<dbReference type="PANTHER" id="PTHR37764">
    <property type="entry name" value="KETOSE/ALDOSE ISOMERASE, PUTATIVE (MOG1/PSBP/DUF1795-LIKE PHOTOSYSTEM II REACTION CENTER PSBP FAMILY PROTEIN)-RELATED"/>
    <property type="match status" value="1"/>
</dbReference>
<dbReference type="Gene3D" id="3.40.1000.10">
    <property type="entry name" value="Mog1/PsbP, alpha/beta/alpha sandwich"/>
    <property type="match status" value="1"/>
</dbReference>
<dbReference type="PANTHER" id="PTHR37764:SF1">
    <property type="entry name" value="KETOSE_ALDOSE ISOMERASE, PUTATIVE (MOG1_PSBP_DUF1795-LIKE PHOTOSYSTEM II REACTION CENTER PSBP FAMILY PROTEIN)-RELATED"/>
    <property type="match status" value="1"/>
</dbReference>
<evidence type="ECO:0000313" key="3">
    <source>
        <dbReference type="Proteomes" id="UP000722791"/>
    </source>
</evidence>
<dbReference type="InterPro" id="IPR016123">
    <property type="entry name" value="Mog1/PsbP_a/b/a-sand"/>
</dbReference>
<name>A0A8J4LN85_9CHLO</name>
<dbReference type="Proteomes" id="UP000722791">
    <property type="component" value="Unassembled WGS sequence"/>
</dbReference>
<evidence type="ECO:0000313" key="2">
    <source>
        <dbReference type="EMBL" id="GIM02615.1"/>
    </source>
</evidence>
<dbReference type="GO" id="GO:0009507">
    <property type="term" value="C:chloroplast"/>
    <property type="evidence" value="ECO:0007669"/>
    <property type="project" value="TreeGrafter"/>
</dbReference>
<organism evidence="2 3">
    <name type="scientific">Volvox reticuliferus</name>
    <dbReference type="NCBI Taxonomy" id="1737510"/>
    <lineage>
        <taxon>Eukaryota</taxon>
        <taxon>Viridiplantae</taxon>
        <taxon>Chlorophyta</taxon>
        <taxon>core chlorophytes</taxon>
        <taxon>Chlorophyceae</taxon>
        <taxon>CS clade</taxon>
        <taxon>Chlamydomonadales</taxon>
        <taxon>Volvocaceae</taxon>
        <taxon>Volvox</taxon>
    </lineage>
</organism>
<gene>
    <name evidence="2" type="ORF">Vretimale_7490</name>
</gene>
<protein>
    <recommendedName>
        <fullName evidence="4">PsbP C-terminal domain-containing protein</fullName>
    </recommendedName>
</protein>
<dbReference type="SUPFAM" id="SSF55724">
    <property type="entry name" value="Mog1p/PsbP-like"/>
    <property type="match status" value="1"/>
</dbReference>
<dbReference type="EMBL" id="BNCQ01000012">
    <property type="protein sequence ID" value="GIM02615.1"/>
    <property type="molecule type" value="Genomic_DNA"/>
</dbReference>
<dbReference type="AlphaFoldDB" id="A0A8J4LN85"/>
<sequence length="227" mass="24339">MELKNVSQGHQNARAAFRASIRTPVPVQPSRGRREVLQLGIALPLLAPMPAFADVLEAQTPGSDAAAAALSVPAAPKPAEVFLDLEFQVVPPASFKFVDTQPIYDPNRRGPAPEPSPVRARFDSPDGSTVLSVIVRNAQSIRPSILQVVLPPKQTALGPVELPPKNYYRYEFTTTSGLHVVMTAAAMKGKVFVCGGSTSAGTGWEKYGAVLREATESFHLRSDNLVL</sequence>